<gene>
    <name evidence="2" type="ORF">L284_19205</name>
</gene>
<organism evidence="2 3">
    <name type="scientific">Novosphingobium lindaniclasticum LE124</name>
    <dbReference type="NCBI Taxonomy" id="1096930"/>
    <lineage>
        <taxon>Bacteria</taxon>
        <taxon>Pseudomonadati</taxon>
        <taxon>Pseudomonadota</taxon>
        <taxon>Alphaproteobacteria</taxon>
        <taxon>Sphingomonadales</taxon>
        <taxon>Sphingomonadaceae</taxon>
        <taxon>Novosphingobium</taxon>
    </lineage>
</organism>
<evidence type="ECO:0000313" key="3">
    <source>
        <dbReference type="Proteomes" id="UP000015527"/>
    </source>
</evidence>
<reference evidence="2 3" key="1">
    <citation type="journal article" date="2013" name="Genome Announc.">
        <title>Genome Sequence of Novosphingobium lindaniclasticum LE124T, Isolated from a Hexachlorocyclohexane Dumpsite.</title>
        <authorList>
            <person name="Saxena A."/>
            <person name="Nayyar N."/>
            <person name="Sangwan N."/>
            <person name="Kumari R."/>
            <person name="Khurana J.P."/>
            <person name="Lal R."/>
        </authorList>
    </citation>
    <scope>NUCLEOTIDE SEQUENCE [LARGE SCALE GENOMIC DNA]</scope>
    <source>
        <strain evidence="2 3">LE124</strain>
    </source>
</reference>
<feature type="region of interest" description="Disordered" evidence="1">
    <location>
        <begin position="54"/>
        <end position="87"/>
    </location>
</feature>
<keyword evidence="3" id="KW-1185">Reference proteome</keyword>
<evidence type="ECO:0000256" key="1">
    <source>
        <dbReference type="SAM" id="MobiDB-lite"/>
    </source>
</evidence>
<dbReference type="Proteomes" id="UP000015527">
    <property type="component" value="Unassembled WGS sequence"/>
</dbReference>
<sequence>MELEMLSVPTEFPRVGSHCFLDDGTKVEPVRILRDNGDGNVLVSLTSHRFPREIASGNRTVPLADLRETEQPTSPTKPSGRAKGRRR</sequence>
<name>T0IJ95_9SPHN</name>
<dbReference type="EMBL" id="ATHL01000127">
    <property type="protein sequence ID" value="EQB09729.1"/>
    <property type="molecule type" value="Genomic_DNA"/>
</dbReference>
<comment type="caution">
    <text evidence="2">The sequence shown here is derived from an EMBL/GenBank/DDBJ whole genome shotgun (WGS) entry which is preliminary data.</text>
</comment>
<dbReference type="AlphaFoldDB" id="T0IJ95"/>
<evidence type="ECO:0000313" key="2">
    <source>
        <dbReference type="EMBL" id="EQB09729.1"/>
    </source>
</evidence>
<accession>T0IJ95</accession>
<proteinExistence type="predicted"/>
<protein>
    <submittedName>
        <fullName evidence="2">Uncharacterized protein</fullName>
    </submittedName>
</protein>